<keyword evidence="3" id="KW-0862">Zinc</keyword>
<dbReference type="PROSITE" id="PS01359">
    <property type="entry name" value="ZF_PHD_1"/>
    <property type="match status" value="1"/>
</dbReference>
<sequence length="296" mass="32104">MYANLPISYRDMEKGSTIPSNKKKPDDSIADEKEGVAGDGLDSKKEANAEKVLVEKEEVTPKNDVISKKDSKSSTPSTALKTSLRSTRSSNNPEFVAKQRHFLQKVNQGVFYQSEEEGDTMVTNGSPSVLSKRKRSVSGGLQNIEPSFSGKIASNTDSSLISGSSPISSNAGGSKPMVTPKKRKTEIEGLTRDIFCWVCHKEIGPNSGGAMLSCEVCPRVYHARCCHSLDSSSPRASSPVSPVASSSLRKGWACPECVKIMRAETMGTRSRAMQLISMDQLCTLLKHVLIRVRSVT</sequence>
<dbReference type="GO" id="GO:0005634">
    <property type="term" value="C:nucleus"/>
    <property type="evidence" value="ECO:0007669"/>
    <property type="project" value="TreeGrafter"/>
</dbReference>
<dbReference type="GO" id="GO:0005737">
    <property type="term" value="C:cytoplasm"/>
    <property type="evidence" value="ECO:0007669"/>
    <property type="project" value="TreeGrafter"/>
</dbReference>
<feature type="compositionally biased region" description="Basic and acidic residues" evidence="5">
    <location>
        <begin position="23"/>
        <end position="72"/>
    </location>
</feature>
<gene>
    <name evidence="7" type="ORF">J437_LFUL018180</name>
</gene>
<dbReference type="PANTHER" id="PTHR46453:SF5">
    <property type="entry name" value="PROTEIN KINASE C-BINDING PROTEIN 1 ISOFORM X1"/>
    <property type="match status" value="1"/>
</dbReference>
<evidence type="ECO:0000313" key="7">
    <source>
        <dbReference type="EMBL" id="KAG8235420.1"/>
    </source>
</evidence>
<evidence type="ECO:0000256" key="2">
    <source>
        <dbReference type="ARBA" id="ARBA00022771"/>
    </source>
</evidence>
<accession>A0A8K0KID9</accession>
<dbReference type="AlphaFoldDB" id="A0A8K0KID9"/>
<evidence type="ECO:0000259" key="6">
    <source>
        <dbReference type="PROSITE" id="PS50016"/>
    </source>
</evidence>
<proteinExistence type="predicted"/>
<dbReference type="SMART" id="SM00249">
    <property type="entry name" value="PHD"/>
    <property type="match status" value="1"/>
</dbReference>
<dbReference type="GO" id="GO:0003714">
    <property type="term" value="F:transcription corepressor activity"/>
    <property type="evidence" value="ECO:0007669"/>
    <property type="project" value="TreeGrafter"/>
</dbReference>
<reference evidence="7" key="1">
    <citation type="submission" date="2013-04" db="EMBL/GenBank/DDBJ databases">
        <authorList>
            <person name="Qu J."/>
            <person name="Murali S.C."/>
            <person name="Bandaranaike D."/>
            <person name="Bellair M."/>
            <person name="Blankenburg K."/>
            <person name="Chao H."/>
            <person name="Dinh H."/>
            <person name="Doddapaneni H."/>
            <person name="Downs B."/>
            <person name="Dugan-Rocha S."/>
            <person name="Elkadiri S."/>
            <person name="Gnanaolivu R.D."/>
            <person name="Hernandez B."/>
            <person name="Javaid M."/>
            <person name="Jayaseelan J.C."/>
            <person name="Lee S."/>
            <person name="Li M."/>
            <person name="Ming W."/>
            <person name="Munidasa M."/>
            <person name="Muniz J."/>
            <person name="Nguyen L."/>
            <person name="Ongeri F."/>
            <person name="Osuji N."/>
            <person name="Pu L.-L."/>
            <person name="Puazo M."/>
            <person name="Qu C."/>
            <person name="Quiroz J."/>
            <person name="Raj R."/>
            <person name="Weissenberger G."/>
            <person name="Xin Y."/>
            <person name="Zou X."/>
            <person name="Han Y."/>
            <person name="Richards S."/>
            <person name="Worley K."/>
            <person name="Muzny D."/>
            <person name="Gibbs R."/>
        </authorList>
    </citation>
    <scope>NUCLEOTIDE SEQUENCE</scope>
    <source>
        <strain evidence="7">Sampled in the wild</strain>
    </source>
</reference>
<keyword evidence="8" id="KW-1185">Reference proteome</keyword>
<name>A0A8K0KID9_LADFU</name>
<dbReference type="InterPro" id="IPR019786">
    <property type="entry name" value="Zinc_finger_PHD-type_CS"/>
</dbReference>
<feature type="region of interest" description="Disordered" evidence="5">
    <location>
        <begin position="1"/>
        <end position="91"/>
    </location>
</feature>
<evidence type="ECO:0000313" key="8">
    <source>
        <dbReference type="Proteomes" id="UP000792457"/>
    </source>
</evidence>
<reference evidence="7" key="2">
    <citation type="submission" date="2017-10" db="EMBL/GenBank/DDBJ databases">
        <title>Ladona fulva Genome sequencing and assembly.</title>
        <authorList>
            <person name="Murali S."/>
            <person name="Richards S."/>
            <person name="Bandaranaike D."/>
            <person name="Bellair M."/>
            <person name="Blankenburg K."/>
            <person name="Chao H."/>
            <person name="Dinh H."/>
            <person name="Doddapaneni H."/>
            <person name="Dugan-Rocha S."/>
            <person name="Elkadiri S."/>
            <person name="Gnanaolivu R."/>
            <person name="Hernandez B."/>
            <person name="Skinner E."/>
            <person name="Javaid M."/>
            <person name="Lee S."/>
            <person name="Li M."/>
            <person name="Ming W."/>
            <person name="Munidasa M."/>
            <person name="Muniz J."/>
            <person name="Nguyen L."/>
            <person name="Hughes D."/>
            <person name="Osuji N."/>
            <person name="Pu L.-L."/>
            <person name="Puazo M."/>
            <person name="Qu C."/>
            <person name="Quiroz J."/>
            <person name="Raj R."/>
            <person name="Weissenberger G."/>
            <person name="Xin Y."/>
            <person name="Zou X."/>
            <person name="Han Y."/>
            <person name="Worley K."/>
            <person name="Muzny D."/>
            <person name="Gibbs R."/>
        </authorList>
    </citation>
    <scope>NUCLEOTIDE SEQUENCE</scope>
    <source>
        <strain evidence="7">Sampled in the wild</strain>
    </source>
</reference>
<dbReference type="PROSITE" id="PS50016">
    <property type="entry name" value="ZF_PHD_2"/>
    <property type="match status" value="1"/>
</dbReference>
<dbReference type="GO" id="GO:0008270">
    <property type="term" value="F:zinc ion binding"/>
    <property type="evidence" value="ECO:0007669"/>
    <property type="project" value="UniProtKB-KW"/>
</dbReference>
<dbReference type="SUPFAM" id="SSF57903">
    <property type="entry name" value="FYVE/PHD zinc finger"/>
    <property type="match status" value="1"/>
</dbReference>
<evidence type="ECO:0000256" key="4">
    <source>
        <dbReference type="PROSITE-ProRule" id="PRU00146"/>
    </source>
</evidence>
<keyword evidence="1" id="KW-0479">Metal-binding</keyword>
<feature type="compositionally biased region" description="Low complexity" evidence="5">
    <location>
        <begin position="159"/>
        <end position="174"/>
    </location>
</feature>
<dbReference type="InterPro" id="IPR013083">
    <property type="entry name" value="Znf_RING/FYVE/PHD"/>
</dbReference>
<evidence type="ECO:0000256" key="5">
    <source>
        <dbReference type="SAM" id="MobiDB-lite"/>
    </source>
</evidence>
<dbReference type="InterPro" id="IPR019787">
    <property type="entry name" value="Znf_PHD-finger"/>
</dbReference>
<dbReference type="Pfam" id="PF00628">
    <property type="entry name" value="PHD"/>
    <property type="match status" value="1"/>
</dbReference>
<evidence type="ECO:0000256" key="1">
    <source>
        <dbReference type="ARBA" id="ARBA00022723"/>
    </source>
</evidence>
<feature type="region of interest" description="Disordered" evidence="5">
    <location>
        <begin position="159"/>
        <end position="182"/>
    </location>
</feature>
<dbReference type="InterPro" id="IPR011011">
    <property type="entry name" value="Znf_FYVE_PHD"/>
</dbReference>
<evidence type="ECO:0000256" key="3">
    <source>
        <dbReference type="ARBA" id="ARBA00022833"/>
    </source>
</evidence>
<dbReference type="InterPro" id="IPR001965">
    <property type="entry name" value="Znf_PHD"/>
</dbReference>
<protein>
    <recommendedName>
        <fullName evidence="6">PHD-type domain-containing protein</fullName>
    </recommendedName>
</protein>
<dbReference type="OrthoDB" id="298344at2759"/>
<feature type="domain" description="PHD-type" evidence="6">
    <location>
        <begin position="193"/>
        <end position="260"/>
    </location>
</feature>
<feature type="compositionally biased region" description="Polar residues" evidence="5">
    <location>
        <begin position="75"/>
        <end position="91"/>
    </location>
</feature>
<organism evidence="7 8">
    <name type="scientific">Ladona fulva</name>
    <name type="common">Scarce chaser dragonfly</name>
    <name type="synonym">Libellula fulva</name>
    <dbReference type="NCBI Taxonomy" id="123851"/>
    <lineage>
        <taxon>Eukaryota</taxon>
        <taxon>Metazoa</taxon>
        <taxon>Ecdysozoa</taxon>
        <taxon>Arthropoda</taxon>
        <taxon>Hexapoda</taxon>
        <taxon>Insecta</taxon>
        <taxon>Pterygota</taxon>
        <taxon>Palaeoptera</taxon>
        <taxon>Odonata</taxon>
        <taxon>Epiprocta</taxon>
        <taxon>Anisoptera</taxon>
        <taxon>Libelluloidea</taxon>
        <taxon>Libellulidae</taxon>
        <taxon>Ladona</taxon>
    </lineage>
</organism>
<feature type="non-terminal residue" evidence="7">
    <location>
        <position position="1"/>
    </location>
</feature>
<dbReference type="Gene3D" id="3.30.40.10">
    <property type="entry name" value="Zinc/RING finger domain, C3HC4 (zinc finger)"/>
    <property type="match status" value="1"/>
</dbReference>
<dbReference type="PANTHER" id="PTHR46453">
    <property type="entry name" value="PROTEIN KINASE C-BINDING PROTEIN 1"/>
    <property type="match status" value="1"/>
</dbReference>
<dbReference type="Proteomes" id="UP000792457">
    <property type="component" value="Unassembled WGS sequence"/>
</dbReference>
<keyword evidence="2 4" id="KW-0863">Zinc-finger</keyword>
<comment type="caution">
    <text evidence="7">The sequence shown here is derived from an EMBL/GenBank/DDBJ whole genome shotgun (WGS) entry which is preliminary data.</text>
</comment>
<dbReference type="EMBL" id="KZ308907">
    <property type="protein sequence ID" value="KAG8235420.1"/>
    <property type="molecule type" value="Genomic_DNA"/>
</dbReference>